<comment type="caution">
    <text evidence="1">The sequence shown here is derived from an EMBL/GenBank/DDBJ whole genome shotgun (WGS) entry which is preliminary data.</text>
</comment>
<organism evidence="1">
    <name type="scientific">marine sediment metagenome</name>
    <dbReference type="NCBI Taxonomy" id="412755"/>
    <lineage>
        <taxon>unclassified sequences</taxon>
        <taxon>metagenomes</taxon>
        <taxon>ecological metagenomes</taxon>
    </lineage>
</organism>
<sequence>MSFKVELDKPYGKEADEAKGFRLTFVDIKGYGKETVNLSVKISLTEAITVMKEMAEGIQEYRKAIDEKFTTSVDEVVQGLKETVDV</sequence>
<proteinExistence type="predicted"/>
<dbReference type="AlphaFoldDB" id="A0A0F9K298"/>
<reference evidence="1" key="1">
    <citation type="journal article" date="2015" name="Nature">
        <title>Complex archaea that bridge the gap between prokaryotes and eukaryotes.</title>
        <authorList>
            <person name="Spang A."/>
            <person name="Saw J.H."/>
            <person name="Jorgensen S.L."/>
            <person name="Zaremba-Niedzwiedzka K."/>
            <person name="Martijn J."/>
            <person name="Lind A.E."/>
            <person name="van Eijk R."/>
            <person name="Schleper C."/>
            <person name="Guy L."/>
            <person name="Ettema T.J."/>
        </authorList>
    </citation>
    <scope>NUCLEOTIDE SEQUENCE</scope>
</reference>
<protein>
    <submittedName>
        <fullName evidence="1">Uncharacterized protein</fullName>
    </submittedName>
</protein>
<gene>
    <name evidence="1" type="ORF">LCGC14_1382410</name>
</gene>
<accession>A0A0F9K298</accession>
<evidence type="ECO:0000313" key="1">
    <source>
        <dbReference type="EMBL" id="KKM76209.1"/>
    </source>
</evidence>
<dbReference type="EMBL" id="LAZR01008846">
    <property type="protein sequence ID" value="KKM76209.1"/>
    <property type="molecule type" value="Genomic_DNA"/>
</dbReference>
<name>A0A0F9K298_9ZZZZ</name>